<protein>
    <submittedName>
        <fullName evidence="3">AGE family epimerase/isomerase</fullName>
        <ecNumber evidence="3">5.-.-.-</ecNumber>
    </submittedName>
</protein>
<dbReference type="GO" id="GO:0016853">
    <property type="term" value="F:isomerase activity"/>
    <property type="evidence" value="ECO:0007669"/>
    <property type="project" value="UniProtKB-KW"/>
</dbReference>
<sequence length="422" mass="45969">MTDQPLILGAEHRQFLAAHATSLLEFAAKFPAPVGGAGWLTNTGELDLERPVHTWITSRMAHAFGIGHQMGVPGAGALAQQALDGLRGPLHDAANGGWYASIPATLGSETDANGAPIGADTTKAAYAHAFVILAASTGVRAGLDGAQELLTDALDVFDRHFFDAKYGLHADEFNADWSELSDYRGVNANMHAVEALLAAGDVTGDAKWHDRALEIARTVALSWAAKYSWRIPEHFDEQWTPLLDLNRETPDDPFKPFGATVGHGIEWARLLLHLDATLGSGNHPWLVDSAARLYDRAIADGWRLSDQGAWGFVYTTDWQGQPVVETRMHWVAAEALAAAATLFHATGQTRYADDYERWFDHISEFFIDTELGSWHHELNAANEPTAKVWPGKPDIYHAFQALLYPLVPLAPSIGTSAKEIAL</sequence>
<keyword evidence="2 3" id="KW-0413">Isomerase</keyword>
<organism evidence="3">
    <name type="scientific">Jonesiaceae bacterium BS-20</name>
    <dbReference type="NCBI Taxonomy" id="3120821"/>
    <lineage>
        <taxon>Bacteria</taxon>
        <taxon>Bacillati</taxon>
        <taxon>Actinomycetota</taxon>
        <taxon>Actinomycetes</taxon>
        <taxon>Micrococcales</taxon>
        <taxon>Jonesiaceae</taxon>
    </lineage>
</organism>
<dbReference type="InterPro" id="IPR010819">
    <property type="entry name" value="AGE/CE"/>
</dbReference>
<proteinExistence type="inferred from homology"/>
<name>A0AAU7DX72_9MICO</name>
<dbReference type="GO" id="GO:0005975">
    <property type="term" value="P:carbohydrate metabolic process"/>
    <property type="evidence" value="ECO:0007669"/>
    <property type="project" value="InterPro"/>
</dbReference>
<comment type="similarity">
    <text evidence="1">Belongs to the N-acylglucosamine 2-epimerase family.</text>
</comment>
<dbReference type="InterPro" id="IPR012341">
    <property type="entry name" value="6hp_glycosidase-like_sf"/>
</dbReference>
<evidence type="ECO:0000256" key="2">
    <source>
        <dbReference type="ARBA" id="ARBA00023235"/>
    </source>
</evidence>
<dbReference type="InterPro" id="IPR008928">
    <property type="entry name" value="6-hairpin_glycosidase_sf"/>
</dbReference>
<dbReference type="EMBL" id="CP146203">
    <property type="protein sequence ID" value="XBH22091.1"/>
    <property type="molecule type" value="Genomic_DNA"/>
</dbReference>
<dbReference type="AlphaFoldDB" id="A0AAU7DX72"/>
<dbReference type="EC" id="5.-.-.-" evidence="3"/>
<evidence type="ECO:0000313" key="3">
    <source>
        <dbReference type="EMBL" id="XBH22091.1"/>
    </source>
</evidence>
<reference evidence="3" key="1">
    <citation type="submission" date="2024-02" db="EMBL/GenBank/DDBJ databases">
        <title>Tomenella chthoni gen. nov. sp. nov., a member of the family Jonesiaceae isolated from bat guano.</title>
        <authorList>
            <person name="Miller S.L."/>
            <person name="King J."/>
            <person name="Sankaranarayanan K."/>
            <person name="Lawson P.A."/>
        </authorList>
    </citation>
    <scope>NUCLEOTIDE SEQUENCE</scope>
    <source>
        <strain evidence="3">BS-20</strain>
    </source>
</reference>
<accession>A0AAU7DX72</accession>
<dbReference type="PANTHER" id="PTHR15108">
    <property type="entry name" value="N-ACYLGLUCOSAMINE-2-EPIMERASE"/>
    <property type="match status" value="1"/>
</dbReference>
<gene>
    <name evidence="3" type="ORF">V5R04_02345</name>
</gene>
<dbReference type="Pfam" id="PF07221">
    <property type="entry name" value="GlcNAc_2-epim"/>
    <property type="match status" value="1"/>
</dbReference>
<dbReference type="SUPFAM" id="SSF48208">
    <property type="entry name" value="Six-hairpin glycosidases"/>
    <property type="match status" value="1"/>
</dbReference>
<evidence type="ECO:0000256" key="1">
    <source>
        <dbReference type="ARBA" id="ARBA00008558"/>
    </source>
</evidence>
<dbReference type="Gene3D" id="1.50.10.10">
    <property type="match status" value="1"/>
</dbReference>